<dbReference type="PANTHER" id="PTHR43767:SF11">
    <property type="entry name" value="MEDIUM-CHAIN-FATTY-ACID--COA LIGASE"/>
    <property type="match status" value="1"/>
</dbReference>
<feature type="domain" description="AMP-binding enzyme C-terminal" evidence="4">
    <location>
        <begin position="461"/>
        <end position="535"/>
    </location>
</feature>
<dbReference type="InterPro" id="IPR042099">
    <property type="entry name" value="ANL_N_sf"/>
</dbReference>
<name>A0A9E7R690_9EURY</name>
<gene>
    <name evidence="5" type="ORF">N0B31_06715</name>
</gene>
<dbReference type="InterPro" id="IPR050237">
    <property type="entry name" value="ATP-dep_AMP-bd_enzyme"/>
</dbReference>
<dbReference type="PANTHER" id="PTHR43767">
    <property type="entry name" value="LONG-CHAIN-FATTY-ACID--COA LIGASE"/>
    <property type="match status" value="1"/>
</dbReference>
<dbReference type="InterPro" id="IPR000873">
    <property type="entry name" value="AMP-dep_synth/lig_dom"/>
</dbReference>
<dbReference type="Gene3D" id="3.40.50.12780">
    <property type="entry name" value="N-terminal domain of ligase-like"/>
    <property type="match status" value="1"/>
</dbReference>
<dbReference type="CDD" id="cd12119">
    <property type="entry name" value="ttLC_FACS_AlkK_like"/>
    <property type="match status" value="1"/>
</dbReference>
<dbReference type="InterPro" id="IPR025110">
    <property type="entry name" value="AMP-bd_C"/>
</dbReference>
<feature type="domain" description="AMP-dependent synthetase/ligase" evidence="3">
    <location>
        <begin position="23"/>
        <end position="404"/>
    </location>
</feature>
<dbReference type="Pfam" id="PF00501">
    <property type="entry name" value="AMP-binding"/>
    <property type="match status" value="1"/>
</dbReference>
<protein>
    <submittedName>
        <fullName evidence="5">Long-chain fatty acid--CoA ligase</fullName>
    </submittedName>
</protein>
<dbReference type="PROSITE" id="PS00455">
    <property type="entry name" value="AMP_BINDING"/>
    <property type="match status" value="1"/>
</dbReference>
<comment type="similarity">
    <text evidence="1">Belongs to the ATP-dependent AMP-binding enzyme family.</text>
</comment>
<keyword evidence="6" id="KW-1185">Reference proteome</keyword>
<dbReference type="InterPro" id="IPR020845">
    <property type="entry name" value="AMP-binding_CS"/>
</dbReference>
<proteinExistence type="inferred from homology"/>
<evidence type="ECO:0000256" key="2">
    <source>
        <dbReference type="ARBA" id="ARBA00022598"/>
    </source>
</evidence>
<dbReference type="FunFam" id="3.30.300.30:FF:000008">
    <property type="entry name" value="2,3-dihydroxybenzoate-AMP ligase"/>
    <property type="match status" value="1"/>
</dbReference>
<keyword evidence="2 5" id="KW-0436">Ligase</keyword>
<organism evidence="5 6">
    <name type="scientific">Salinirubellus salinus</name>
    <dbReference type="NCBI Taxonomy" id="1364945"/>
    <lineage>
        <taxon>Archaea</taxon>
        <taxon>Methanobacteriati</taxon>
        <taxon>Methanobacteriota</taxon>
        <taxon>Stenosarchaea group</taxon>
        <taxon>Halobacteria</taxon>
        <taxon>Halobacteriales</taxon>
        <taxon>Natronomonadaceae</taxon>
        <taxon>Salinirubellus</taxon>
    </lineage>
</organism>
<dbReference type="KEGG" id="ssai:N0B31_06715"/>
<evidence type="ECO:0000259" key="4">
    <source>
        <dbReference type="Pfam" id="PF13193"/>
    </source>
</evidence>
<dbReference type="Gene3D" id="3.30.300.30">
    <property type="match status" value="1"/>
</dbReference>
<dbReference type="NCBIfam" id="NF004837">
    <property type="entry name" value="PRK06187.1"/>
    <property type="match status" value="1"/>
</dbReference>
<dbReference type="Pfam" id="PF13193">
    <property type="entry name" value="AMP-binding_C"/>
    <property type="match status" value="1"/>
</dbReference>
<reference evidence="5" key="1">
    <citation type="submission" date="2022-09" db="EMBL/GenBank/DDBJ databases">
        <title>Diverse halophilic archaea isolated from saline environments.</title>
        <authorList>
            <person name="Cui H.-L."/>
        </authorList>
    </citation>
    <scope>NUCLEOTIDE SEQUENCE</scope>
    <source>
        <strain evidence="5">ZS-35-S2</strain>
    </source>
</reference>
<dbReference type="InterPro" id="IPR045851">
    <property type="entry name" value="AMP-bd_C_sf"/>
</dbReference>
<dbReference type="EMBL" id="CP104003">
    <property type="protein sequence ID" value="UWM55974.1"/>
    <property type="molecule type" value="Genomic_DNA"/>
</dbReference>
<dbReference type="SUPFAM" id="SSF56801">
    <property type="entry name" value="Acetyl-CoA synthetase-like"/>
    <property type="match status" value="1"/>
</dbReference>
<sequence>MAARDNRPVAMMDVQLTLDRLLARAVDLFPDREVVTKTPGGDLHRYTYADLDDRVRRLAGALDDLGVDRGDRVATVAPNDYRHLELYFGPPCTGRSTHMCNPRLPDEHFRYIVNDAEDRVLFVAPAFLDVVERNADALETVEQYVVLADAVPDTTLDSVVAYEDLLAEQSTDYTFPEISEDDECGMCYTSGTTGKPKGVAYSHRGVYLHSMMSGHVDSNAVSEADTVLPVVPMFHANGWGIPYAATFVGAKQVLPGVHTDPASVAELIDGETVTMSAAVPTIWLEMANYLDEHPGTDISNVDRLTVGGSAPPESLIRRYDEEFDAPILQGWGMTETSPLGTLSVLRKELADADPETRYAYQSKAGMPVPGIETRILDDDGDPVDRDGEAYGELQVRGPWVVDEYHHRPDANRESFATDEAGGRWLRTGDIATMDEQGYVDIVDRTKDVIKSGGEWISSVDLENELMAHEAVAEATVIGVDHEKWQERPMACVVLREGHEASVDDLREHLGERFPSWWLPDRYEFVESIPRTSTGKFDKLSLRESYADLTLGPGEES</sequence>
<evidence type="ECO:0000259" key="3">
    <source>
        <dbReference type="Pfam" id="PF00501"/>
    </source>
</evidence>
<accession>A0A9E7R690</accession>
<evidence type="ECO:0000313" key="5">
    <source>
        <dbReference type="EMBL" id="UWM55974.1"/>
    </source>
</evidence>
<dbReference type="AlphaFoldDB" id="A0A9E7R690"/>
<evidence type="ECO:0000313" key="6">
    <source>
        <dbReference type="Proteomes" id="UP001057580"/>
    </source>
</evidence>
<evidence type="ECO:0000256" key="1">
    <source>
        <dbReference type="ARBA" id="ARBA00006432"/>
    </source>
</evidence>
<dbReference type="GO" id="GO:0016877">
    <property type="term" value="F:ligase activity, forming carbon-sulfur bonds"/>
    <property type="evidence" value="ECO:0007669"/>
    <property type="project" value="UniProtKB-ARBA"/>
</dbReference>
<dbReference type="Proteomes" id="UP001057580">
    <property type="component" value="Chromosome"/>
</dbReference>